<protein>
    <recommendedName>
        <fullName evidence="6">Flagellar secretion chaperone FliS</fullName>
    </recommendedName>
</protein>
<proteinExistence type="inferred from homology"/>
<comment type="subcellular location">
    <subcellularLocation>
        <location evidence="1 6">Cytoplasm</location>
        <location evidence="1 6">Cytosol</location>
    </subcellularLocation>
</comment>
<sequence>MSNPVKTYNSVAEGQDLTPYQAVDLLLDGALESISTALIAQKENNAAQRGEAVGTTLTIIGLLQDSLDKSLGGELAENLDELYSYMTRRLATVSVDKTPQSLEEVQNIVLQLREGWSQIDPSQEPKEL</sequence>
<evidence type="ECO:0000313" key="7">
    <source>
        <dbReference type="EMBL" id="WBE24854.1"/>
    </source>
</evidence>
<dbReference type="EMBL" id="CP114976">
    <property type="protein sequence ID" value="WBE24854.1"/>
    <property type="molecule type" value="Genomic_DNA"/>
</dbReference>
<keyword evidence="3 6" id="KW-0963">Cytoplasm</keyword>
<dbReference type="GO" id="GO:0044780">
    <property type="term" value="P:bacterial-type flagellum assembly"/>
    <property type="evidence" value="ECO:0007669"/>
    <property type="project" value="InterPro"/>
</dbReference>
<name>A0AAE9VSA1_9GAMM</name>
<dbReference type="Gene3D" id="1.20.120.340">
    <property type="entry name" value="Flagellar protein FliS"/>
    <property type="match status" value="1"/>
</dbReference>
<evidence type="ECO:0000256" key="1">
    <source>
        <dbReference type="ARBA" id="ARBA00004514"/>
    </source>
</evidence>
<dbReference type="PIRSF" id="PIRSF039090">
    <property type="entry name" value="Flis"/>
    <property type="match status" value="1"/>
</dbReference>
<dbReference type="RefSeq" id="WP_269817797.1">
    <property type="nucleotide sequence ID" value="NZ_CP114976.1"/>
</dbReference>
<gene>
    <name evidence="7" type="primary">fliS</name>
    <name evidence="7" type="ORF">O6P33_10875</name>
</gene>
<evidence type="ECO:0000256" key="4">
    <source>
        <dbReference type="ARBA" id="ARBA00022795"/>
    </source>
</evidence>
<dbReference type="Proteomes" id="UP001212189">
    <property type="component" value="Chromosome"/>
</dbReference>
<dbReference type="Pfam" id="PF02561">
    <property type="entry name" value="FliS"/>
    <property type="match status" value="1"/>
</dbReference>
<accession>A0AAE9VSA1</accession>
<reference evidence="7 8" key="1">
    <citation type="submission" date="2022-12" db="EMBL/GenBank/DDBJ databases">
        <title>Coexistence and Characterization of a Novel Tigecycline Resistance gene tet(X) variant and blaNDM-1 in a Pseudomonas caeni Isolate of Chicken Origin.</title>
        <authorList>
            <person name="Lu X."/>
            <person name="Zhang L."/>
            <person name="Li R."/>
            <person name="Wang Z."/>
        </authorList>
    </citation>
    <scope>NUCLEOTIDE SEQUENCE [LARGE SCALE GENOMIC DNA]</scope>
    <source>
        <strain evidence="7 8">CE14</strain>
    </source>
</reference>
<dbReference type="KEGG" id="dce:O6P33_10875"/>
<keyword evidence="7" id="KW-0966">Cell projection</keyword>
<evidence type="ECO:0000256" key="5">
    <source>
        <dbReference type="ARBA" id="ARBA00023186"/>
    </source>
</evidence>
<keyword evidence="7" id="KW-0282">Flagellum</keyword>
<dbReference type="PANTHER" id="PTHR34773">
    <property type="entry name" value="FLAGELLAR SECRETION CHAPERONE FLIS"/>
    <property type="match status" value="1"/>
</dbReference>
<dbReference type="CDD" id="cd16098">
    <property type="entry name" value="FliS"/>
    <property type="match status" value="1"/>
</dbReference>
<dbReference type="NCBIfam" id="TIGR00208">
    <property type="entry name" value="fliS"/>
    <property type="match status" value="1"/>
</dbReference>
<evidence type="ECO:0000256" key="2">
    <source>
        <dbReference type="ARBA" id="ARBA00008787"/>
    </source>
</evidence>
<dbReference type="GO" id="GO:0071973">
    <property type="term" value="P:bacterial-type flagellum-dependent cell motility"/>
    <property type="evidence" value="ECO:0007669"/>
    <property type="project" value="TreeGrafter"/>
</dbReference>
<organism evidence="7 8">
    <name type="scientific">Denitrificimonas caeni</name>
    <dbReference type="NCBI Taxonomy" id="521720"/>
    <lineage>
        <taxon>Bacteria</taxon>
        <taxon>Pseudomonadati</taxon>
        <taxon>Pseudomonadota</taxon>
        <taxon>Gammaproteobacteria</taxon>
        <taxon>Pseudomonadales</taxon>
        <taxon>Pseudomonadaceae</taxon>
        <taxon>Denitrificimonas</taxon>
    </lineage>
</organism>
<dbReference type="SUPFAM" id="SSF101116">
    <property type="entry name" value="Flagellar export chaperone FliS"/>
    <property type="match status" value="1"/>
</dbReference>
<comment type="similarity">
    <text evidence="2 6">Belongs to the FliS family.</text>
</comment>
<dbReference type="AlphaFoldDB" id="A0AAE9VSA1"/>
<keyword evidence="5" id="KW-0143">Chaperone</keyword>
<keyword evidence="7" id="KW-0969">Cilium</keyword>
<keyword evidence="8" id="KW-1185">Reference proteome</keyword>
<dbReference type="InterPro" id="IPR036584">
    <property type="entry name" value="FliS_sf"/>
</dbReference>
<dbReference type="GO" id="GO:0005829">
    <property type="term" value="C:cytosol"/>
    <property type="evidence" value="ECO:0007669"/>
    <property type="project" value="UniProtKB-SubCell"/>
</dbReference>
<keyword evidence="4 6" id="KW-1005">Bacterial flagellum biogenesis</keyword>
<evidence type="ECO:0000313" key="8">
    <source>
        <dbReference type="Proteomes" id="UP001212189"/>
    </source>
</evidence>
<evidence type="ECO:0000256" key="6">
    <source>
        <dbReference type="PIRNR" id="PIRNR039090"/>
    </source>
</evidence>
<dbReference type="PANTHER" id="PTHR34773:SF1">
    <property type="entry name" value="FLAGELLAR SECRETION CHAPERONE FLIS"/>
    <property type="match status" value="1"/>
</dbReference>
<dbReference type="InterPro" id="IPR003713">
    <property type="entry name" value="FliS"/>
</dbReference>
<evidence type="ECO:0000256" key="3">
    <source>
        <dbReference type="ARBA" id="ARBA00022490"/>
    </source>
</evidence>